<feature type="compositionally biased region" description="Low complexity" evidence="7">
    <location>
        <begin position="148"/>
        <end position="159"/>
    </location>
</feature>
<feature type="domain" description="USP" evidence="8">
    <location>
        <begin position="83"/>
        <end position="529"/>
    </location>
</feature>
<feature type="compositionally biased region" description="Low complexity" evidence="7">
    <location>
        <begin position="726"/>
        <end position="741"/>
    </location>
</feature>
<feature type="compositionally biased region" description="Polar residues" evidence="7">
    <location>
        <begin position="634"/>
        <end position="648"/>
    </location>
</feature>
<accession>A0A9P8TMB1</accession>
<evidence type="ECO:0000313" key="10">
    <source>
        <dbReference type="Proteomes" id="UP000774326"/>
    </source>
</evidence>
<dbReference type="GO" id="GO:0006508">
    <property type="term" value="P:proteolysis"/>
    <property type="evidence" value="ECO:0007669"/>
    <property type="project" value="UniProtKB-KW"/>
</dbReference>
<sequence>MSLKKSVGSPDKLKLDPSSMILDSPSASKPSSIFNGGFEHSSSSQHNSSDMSFRVTSTEDEESTNIVEEFPHFRFGDGSDKVFGFENLGNTCYCNSILQCLYHTDTFREEILKYGGIPGYEEGKKRRLCMPGAKPHITTVLPPSAFASTNGNTLNNSNNDAEQQQKKSGGFVRRTSSFFGRKSNNTPAPAEEEEPQQPSQAAQELTLSSIPTMRPQPTSIVVGKTEDLNSGPDLRKKAALIQGPVVNVDHSLHSYGEHESLLTALKDLFEAVVENEAKTGIVSPVNFIEILKKQNELFSSAMHQDAHEFLNYLLNDIIEKTTLIESTREGKNDGNTFQDLFKGISTSQTKCLTCENITSRDEIFLDLSIDLKSHETIEFCFQQFSEMEILTGGNKFHCDECHSLQEAEKKLGIKKLPKLLALNLKRFKYSEEHQHNVKLFTKIKYPLYLPLSNDFEPLEQKFYELHGIVIHIGGGPHHGHYVSLVKTSQFQWLLFDDETVEKVSESFVLKYITDVPDLATPYVLFYQEISKESFDANKEMLAKASVSKLTAGMKLGTSSLSSSLNNSKVNLQAPLNESAIEEDENDTFPIQTTPSRPQTYSMATSIPKQPQRAYIPTYGEHQPSPSQDGHHDPSSYSKEFNPQSLIPPSQTYSSSVVSNSTINTNRSGSVNGNGSGIAFWRSKYSNSNADSTNQNIADSFNTSSSMAISMNSSIGPTDHSGNNEATNRNRSTSVTTTGSSSAKRKNRLSISGWGFGKSRSDK</sequence>
<dbReference type="InterPro" id="IPR028889">
    <property type="entry name" value="USP"/>
</dbReference>
<evidence type="ECO:0000256" key="6">
    <source>
        <dbReference type="RuleBase" id="RU366025"/>
    </source>
</evidence>
<feature type="compositionally biased region" description="Polar residues" evidence="7">
    <location>
        <begin position="25"/>
        <end position="34"/>
    </location>
</feature>
<dbReference type="PROSITE" id="PS00973">
    <property type="entry name" value="USP_2"/>
    <property type="match status" value="1"/>
</dbReference>
<dbReference type="FunFam" id="3.90.70.10:FF:000131">
    <property type="entry name" value="Ubiquitin carboxyl-terminal hydrolase"/>
    <property type="match status" value="1"/>
</dbReference>
<feature type="region of interest" description="Disordered" evidence="7">
    <location>
        <begin position="578"/>
        <end position="657"/>
    </location>
</feature>
<comment type="catalytic activity">
    <reaction evidence="1 6">
        <text>Thiol-dependent hydrolysis of ester, thioester, amide, peptide and isopeptide bonds formed by the C-terminal Gly of ubiquitin (a 76-residue protein attached to proteins as an intracellular targeting signal).</text>
        <dbReference type="EC" id="3.4.19.12"/>
    </reaction>
</comment>
<comment type="caution">
    <text evidence="9">The sequence shown here is derived from an EMBL/GenBank/DDBJ whole genome shotgun (WGS) entry which is preliminary data.</text>
</comment>
<evidence type="ECO:0000256" key="1">
    <source>
        <dbReference type="ARBA" id="ARBA00000707"/>
    </source>
</evidence>
<dbReference type="PROSITE" id="PS50235">
    <property type="entry name" value="USP_3"/>
    <property type="match status" value="1"/>
</dbReference>
<dbReference type="PROSITE" id="PS00972">
    <property type="entry name" value="USP_1"/>
    <property type="match status" value="1"/>
</dbReference>
<keyword evidence="10" id="KW-1185">Reference proteome</keyword>
<feature type="compositionally biased region" description="Polar residues" evidence="7">
    <location>
        <begin position="588"/>
        <end position="608"/>
    </location>
</feature>
<keyword evidence="3 6" id="KW-0645">Protease</keyword>
<keyword evidence="5 6" id="KW-0788">Thiol protease</keyword>
<evidence type="ECO:0000256" key="3">
    <source>
        <dbReference type="ARBA" id="ARBA00022670"/>
    </source>
</evidence>
<dbReference type="AlphaFoldDB" id="A0A9P8TMB1"/>
<protein>
    <recommendedName>
        <fullName evidence="6">Ubiquitin carboxyl-terminal hydrolase</fullName>
        <ecNumber evidence="6">3.4.19.12</ecNumber>
    </recommendedName>
</protein>
<evidence type="ECO:0000256" key="7">
    <source>
        <dbReference type="SAM" id="MobiDB-lite"/>
    </source>
</evidence>
<dbReference type="EC" id="3.4.19.12" evidence="6"/>
<comment type="similarity">
    <text evidence="2 6">Belongs to the peptidase C19 family.</text>
</comment>
<evidence type="ECO:0000256" key="5">
    <source>
        <dbReference type="ARBA" id="ARBA00022807"/>
    </source>
</evidence>
<dbReference type="PANTHER" id="PTHR24006">
    <property type="entry name" value="UBIQUITIN CARBOXYL-TERMINAL HYDROLASE"/>
    <property type="match status" value="1"/>
</dbReference>
<dbReference type="GO" id="GO:0004843">
    <property type="term" value="F:cysteine-type deubiquitinase activity"/>
    <property type="evidence" value="ECO:0007669"/>
    <property type="project" value="UniProtKB-UniRule"/>
</dbReference>
<dbReference type="GO" id="GO:0016579">
    <property type="term" value="P:protein deubiquitination"/>
    <property type="evidence" value="ECO:0007669"/>
    <property type="project" value="InterPro"/>
</dbReference>
<dbReference type="InterPro" id="IPR038765">
    <property type="entry name" value="Papain-like_cys_pep_sf"/>
</dbReference>
<evidence type="ECO:0000256" key="2">
    <source>
        <dbReference type="ARBA" id="ARBA00009085"/>
    </source>
</evidence>
<dbReference type="InterPro" id="IPR018200">
    <property type="entry name" value="USP_CS"/>
</dbReference>
<dbReference type="GO" id="GO:0005634">
    <property type="term" value="C:nucleus"/>
    <property type="evidence" value="ECO:0007669"/>
    <property type="project" value="TreeGrafter"/>
</dbReference>
<reference evidence="9" key="1">
    <citation type="journal article" date="2021" name="Open Biol.">
        <title>Shared evolutionary footprints suggest mitochondrial oxidative damage underlies multiple complex I losses in fungi.</title>
        <authorList>
            <person name="Schikora-Tamarit M.A."/>
            <person name="Marcet-Houben M."/>
            <person name="Nosek J."/>
            <person name="Gabaldon T."/>
        </authorList>
    </citation>
    <scope>NUCLEOTIDE SEQUENCE</scope>
    <source>
        <strain evidence="9">CBS2887</strain>
    </source>
</reference>
<evidence type="ECO:0000259" key="8">
    <source>
        <dbReference type="PROSITE" id="PS50235"/>
    </source>
</evidence>
<dbReference type="SUPFAM" id="SSF54001">
    <property type="entry name" value="Cysteine proteinases"/>
    <property type="match status" value="1"/>
</dbReference>
<dbReference type="PANTHER" id="PTHR24006:SF733">
    <property type="entry name" value="RE52890P"/>
    <property type="match status" value="1"/>
</dbReference>
<reference evidence="9" key="2">
    <citation type="submission" date="2021-01" db="EMBL/GenBank/DDBJ databases">
        <authorList>
            <person name="Schikora-Tamarit M.A."/>
        </authorList>
    </citation>
    <scope>NUCLEOTIDE SEQUENCE</scope>
    <source>
        <strain evidence="9">CBS2887</strain>
    </source>
</reference>
<feature type="compositionally biased region" description="Polar residues" evidence="7">
    <location>
        <begin position="205"/>
        <end position="217"/>
    </location>
</feature>
<feature type="region of interest" description="Disordered" evidence="7">
    <location>
        <begin position="140"/>
        <end position="217"/>
    </location>
</feature>
<dbReference type="InterPro" id="IPR001394">
    <property type="entry name" value="Peptidase_C19_UCH"/>
</dbReference>
<gene>
    <name evidence="9" type="ORF">WICPIJ_004930</name>
</gene>
<organism evidence="9 10">
    <name type="scientific">Wickerhamomyces pijperi</name>
    <name type="common">Yeast</name>
    <name type="synonym">Pichia pijperi</name>
    <dbReference type="NCBI Taxonomy" id="599730"/>
    <lineage>
        <taxon>Eukaryota</taxon>
        <taxon>Fungi</taxon>
        <taxon>Dikarya</taxon>
        <taxon>Ascomycota</taxon>
        <taxon>Saccharomycotina</taxon>
        <taxon>Saccharomycetes</taxon>
        <taxon>Phaffomycetales</taxon>
        <taxon>Wickerhamomycetaceae</taxon>
        <taxon>Wickerhamomyces</taxon>
    </lineage>
</organism>
<dbReference type="GO" id="GO:0005829">
    <property type="term" value="C:cytosol"/>
    <property type="evidence" value="ECO:0007669"/>
    <property type="project" value="TreeGrafter"/>
</dbReference>
<feature type="compositionally biased region" description="Polar residues" evidence="7">
    <location>
        <begin position="174"/>
        <end position="186"/>
    </location>
</feature>
<dbReference type="EMBL" id="JAEUBG010002723">
    <property type="protein sequence ID" value="KAH3684106.1"/>
    <property type="molecule type" value="Genomic_DNA"/>
</dbReference>
<evidence type="ECO:0000256" key="4">
    <source>
        <dbReference type="ARBA" id="ARBA00022801"/>
    </source>
</evidence>
<dbReference type="Pfam" id="PF00443">
    <property type="entry name" value="UCH"/>
    <property type="match status" value="1"/>
</dbReference>
<feature type="compositionally biased region" description="Low complexity" evidence="7">
    <location>
        <begin position="41"/>
        <end position="52"/>
    </location>
</feature>
<evidence type="ECO:0000313" key="9">
    <source>
        <dbReference type="EMBL" id="KAH3684106.1"/>
    </source>
</evidence>
<feature type="region of interest" description="Disordered" evidence="7">
    <location>
        <begin position="1"/>
        <end position="54"/>
    </location>
</feature>
<dbReference type="InterPro" id="IPR050164">
    <property type="entry name" value="Peptidase_C19"/>
</dbReference>
<dbReference type="OrthoDB" id="27652at2759"/>
<keyword evidence="6" id="KW-0833">Ubl conjugation pathway</keyword>
<dbReference type="Gene3D" id="3.90.70.10">
    <property type="entry name" value="Cysteine proteinases"/>
    <property type="match status" value="2"/>
</dbReference>
<dbReference type="Proteomes" id="UP000774326">
    <property type="component" value="Unassembled WGS sequence"/>
</dbReference>
<name>A0A9P8TMB1_WICPI</name>
<feature type="region of interest" description="Disordered" evidence="7">
    <location>
        <begin position="707"/>
        <end position="762"/>
    </location>
</feature>
<proteinExistence type="inferred from homology"/>
<keyword evidence="4 6" id="KW-0378">Hydrolase</keyword>